<dbReference type="KEGG" id="sus:Acid_4565"/>
<dbReference type="STRING" id="234267.Acid_4565"/>
<feature type="signal peptide" evidence="2">
    <location>
        <begin position="1"/>
        <end position="17"/>
    </location>
</feature>
<dbReference type="InterPro" id="IPR036465">
    <property type="entry name" value="vWFA_dom_sf"/>
</dbReference>
<keyword evidence="2" id="KW-0732">Signal</keyword>
<proteinExistence type="predicted"/>
<evidence type="ECO:0000256" key="1">
    <source>
        <dbReference type="SAM" id="MobiDB-lite"/>
    </source>
</evidence>
<sequence precursor="true">MRAIVSTLLSGMLILSAQPPQTQQDTPAAASSNKTVKFGTTLQLVLVDISVKDKSGQPIKGLKPSDFTILEDGKKQDVKIFQFQELEETAAPEPVPAIKTTAPKPVEAASTSAVKSVTANQIAPSKPGEVKYKDRRLMVLFFDMTSMPVQDQIRAQTAAQKFLKTQMTASDLMAIMAFTSDLKVLQDFTDDRDALAKVIKGLTIGEASDLAVDGSTGADNEEDTGAAYTADDTEFNIFNTDRKLAALESAARMLGSLSEKKALIYFASGVSKTGVDNEAQLRATINSAVRNNVSFWPIDARGLVAAAPLGDATKGSPGGGGMYSGSSARSQQSSQQGSQETLFTLAADTGGKALLDNNDLAMGIANAQKEMSSYYILGYYSQNDKLDGRYRRIKLQPSADLQARISKLDYRQGYFAGKEFGKFNSSDKERQLQEALMLGDPMTDLSVALEVDYFRLARDRYFVPVTVKIPGAELELAKHGGAETTKLDFIGEVRDSKGVVQGNVRDYQEIKLKGETAGQLGKRTLAYDTGFTLAPGTYTLKFLARENETGKMGTFETKFVIPDLTTQLKYLPISSVVLSNQRQDMNTALATAEKDKKLIAANPLVQDNQKLVPSVTRVFKKEQDMFVFLEAYQPDATATQPIVATVSFYRGKVKAFETAPLQVTDGLNAKSKALPVRFSVPLGKLAPGRYTCQVSVLDPAAQKFAFWRAPIVMVP</sequence>
<feature type="region of interest" description="Disordered" evidence="1">
    <location>
        <begin position="315"/>
        <end position="339"/>
    </location>
</feature>
<dbReference type="eggNOG" id="COG2304">
    <property type="taxonomic scope" value="Bacteria"/>
</dbReference>
<dbReference type="Gene3D" id="3.40.50.410">
    <property type="entry name" value="von Willebrand factor, type A domain"/>
    <property type="match status" value="1"/>
</dbReference>
<dbReference type="AlphaFoldDB" id="Q01XU1"/>
<dbReference type="InParanoid" id="Q01XU1"/>
<reference evidence="3" key="1">
    <citation type="submission" date="2006-10" db="EMBL/GenBank/DDBJ databases">
        <title>Complete sequence of Solibacter usitatus Ellin6076.</title>
        <authorList>
            <consortium name="US DOE Joint Genome Institute"/>
            <person name="Copeland A."/>
            <person name="Lucas S."/>
            <person name="Lapidus A."/>
            <person name="Barry K."/>
            <person name="Detter J.C."/>
            <person name="Glavina del Rio T."/>
            <person name="Hammon N."/>
            <person name="Israni S."/>
            <person name="Dalin E."/>
            <person name="Tice H."/>
            <person name="Pitluck S."/>
            <person name="Thompson L.S."/>
            <person name="Brettin T."/>
            <person name="Bruce D."/>
            <person name="Han C."/>
            <person name="Tapia R."/>
            <person name="Gilna P."/>
            <person name="Schmutz J."/>
            <person name="Larimer F."/>
            <person name="Land M."/>
            <person name="Hauser L."/>
            <person name="Kyrpides N."/>
            <person name="Mikhailova N."/>
            <person name="Janssen P.H."/>
            <person name="Kuske C.R."/>
            <person name="Richardson P."/>
        </authorList>
    </citation>
    <scope>NUCLEOTIDE SEQUENCE</scope>
    <source>
        <strain evidence="3">Ellin6076</strain>
    </source>
</reference>
<dbReference type="EMBL" id="CP000473">
    <property type="protein sequence ID" value="ABJ85524.1"/>
    <property type="molecule type" value="Genomic_DNA"/>
</dbReference>
<dbReference type="NCBIfam" id="TIGR03436">
    <property type="entry name" value="acidobact_VWFA"/>
    <property type="match status" value="1"/>
</dbReference>
<dbReference type="InterPro" id="IPR017802">
    <property type="entry name" value="VWFA-rel_acidobac-type"/>
</dbReference>
<evidence type="ECO:0000256" key="2">
    <source>
        <dbReference type="SAM" id="SignalP"/>
    </source>
</evidence>
<evidence type="ECO:0000313" key="3">
    <source>
        <dbReference type="EMBL" id="ABJ85524.1"/>
    </source>
</evidence>
<dbReference type="HOGENOM" id="CLU_395282_0_0_0"/>
<dbReference type="OrthoDB" id="127238at2"/>
<evidence type="ECO:0008006" key="4">
    <source>
        <dbReference type="Google" id="ProtNLM"/>
    </source>
</evidence>
<organism evidence="3">
    <name type="scientific">Solibacter usitatus (strain Ellin6076)</name>
    <dbReference type="NCBI Taxonomy" id="234267"/>
    <lineage>
        <taxon>Bacteria</taxon>
        <taxon>Pseudomonadati</taxon>
        <taxon>Acidobacteriota</taxon>
        <taxon>Terriglobia</taxon>
        <taxon>Bryobacterales</taxon>
        <taxon>Solibacteraceae</taxon>
        <taxon>Candidatus Solibacter</taxon>
    </lineage>
</organism>
<gene>
    <name evidence="3" type="ordered locus">Acid_4565</name>
</gene>
<feature type="compositionally biased region" description="Low complexity" evidence="1">
    <location>
        <begin position="324"/>
        <end position="339"/>
    </location>
</feature>
<accession>Q01XU1</accession>
<name>Q01XU1_SOLUE</name>
<feature type="chain" id="PRO_5004162868" description="VWFA domain-containing protein" evidence="2">
    <location>
        <begin position="18"/>
        <end position="715"/>
    </location>
</feature>
<protein>
    <recommendedName>
        <fullName evidence="4">VWFA domain-containing protein</fullName>
    </recommendedName>
</protein>